<protein>
    <submittedName>
        <fullName evidence="2">Uncharacterized protein</fullName>
    </submittedName>
</protein>
<evidence type="ECO:0000313" key="2">
    <source>
        <dbReference type="EMBL" id="VUF14524.1"/>
    </source>
</evidence>
<dbReference type="OrthoDB" id="7998625at2"/>
<sequence>MTCNDFDQAADLTIWPRSTPARTARSRPYASVREALKAAAAALDEGNVQTWIVTERGDILSPRWIEANLRAVDPARGAVLP</sequence>
<reference evidence="1" key="3">
    <citation type="submission" date="2021-08" db="EMBL/GenBank/DDBJ databases">
        <authorList>
            <person name="Tani A."/>
            <person name="Ola A."/>
            <person name="Ogura Y."/>
            <person name="Katsura K."/>
            <person name="Hayashi T."/>
        </authorList>
    </citation>
    <scope>NUCLEOTIDE SEQUENCE</scope>
    <source>
        <strain evidence="1">DSM 22415</strain>
    </source>
</reference>
<name>A0A564G367_9HYPH</name>
<dbReference type="RefSeq" id="WP_144766870.1">
    <property type="nucleotide sequence ID" value="NZ_BPQI01000078.1"/>
</dbReference>
<reference evidence="2 3" key="1">
    <citation type="submission" date="2019-06" db="EMBL/GenBank/DDBJ databases">
        <authorList>
            <person name="Rodrigo-Torres L."/>
            <person name="Arahal R. D."/>
            <person name="Lucena T."/>
        </authorList>
    </citation>
    <scope>NUCLEOTIDE SEQUENCE [LARGE SCALE GENOMIC DNA]</scope>
    <source>
        <strain evidence="2 3">SW08-7</strain>
    </source>
</reference>
<dbReference type="Proteomes" id="UP000401717">
    <property type="component" value="Unassembled WGS sequence"/>
</dbReference>
<reference evidence="1" key="2">
    <citation type="journal article" date="2021" name="Front. Microbiol.">
        <title>Comprehensive Comparative Genomics and Phenotyping of Methylobacterium Species.</title>
        <authorList>
            <person name="Alessa O."/>
            <person name="Ogura Y."/>
            <person name="Fujitani Y."/>
            <person name="Takami H."/>
            <person name="Hayashi T."/>
            <person name="Sahin N."/>
            <person name="Tani A."/>
        </authorList>
    </citation>
    <scope>NUCLEOTIDE SEQUENCE</scope>
    <source>
        <strain evidence="1">DSM 22415</strain>
    </source>
</reference>
<dbReference type="AlphaFoldDB" id="A0A564G367"/>
<dbReference type="EMBL" id="CABFVH010000035">
    <property type="protein sequence ID" value="VUF14524.1"/>
    <property type="molecule type" value="Genomic_DNA"/>
</dbReference>
<evidence type="ECO:0000313" key="4">
    <source>
        <dbReference type="Proteomes" id="UP001055303"/>
    </source>
</evidence>
<proteinExistence type="predicted"/>
<accession>A0A564G367</accession>
<evidence type="ECO:0000313" key="1">
    <source>
        <dbReference type="EMBL" id="GJD56969.1"/>
    </source>
</evidence>
<dbReference type="EMBL" id="BPQI01000078">
    <property type="protein sequence ID" value="GJD56969.1"/>
    <property type="molecule type" value="Genomic_DNA"/>
</dbReference>
<keyword evidence="4" id="KW-1185">Reference proteome</keyword>
<dbReference type="Proteomes" id="UP001055303">
    <property type="component" value="Unassembled WGS sequence"/>
</dbReference>
<gene>
    <name evidence="1" type="ORF">IFDJLNFL_2867</name>
    <name evidence="2" type="ORF">MTDSW087_04249</name>
</gene>
<evidence type="ECO:0000313" key="3">
    <source>
        <dbReference type="Proteomes" id="UP000401717"/>
    </source>
</evidence>
<organism evidence="2 3">
    <name type="scientific">Methylobacterium dankookense</name>
    <dbReference type="NCBI Taxonomy" id="560405"/>
    <lineage>
        <taxon>Bacteria</taxon>
        <taxon>Pseudomonadati</taxon>
        <taxon>Pseudomonadota</taxon>
        <taxon>Alphaproteobacteria</taxon>
        <taxon>Hyphomicrobiales</taxon>
        <taxon>Methylobacteriaceae</taxon>
        <taxon>Methylobacterium</taxon>
    </lineage>
</organism>